<dbReference type="RefSeq" id="WP_014043872.1">
    <property type="nucleotide sequence ID" value="NC_015952.1"/>
</dbReference>
<gene>
    <name evidence="2" type="ORF">Strvi_0163</name>
</gene>
<dbReference type="Proteomes" id="UP000008703">
    <property type="component" value="Plasmid pSTRVI02"/>
</dbReference>
<dbReference type="EMBL" id="CP002996">
    <property type="protein sequence ID" value="AEM88937.1"/>
    <property type="molecule type" value="Genomic_DNA"/>
</dbReference>
<keyword evidence="2" id="KW-0614">Plasmid</keyword>
<accession>G2PHY6</accession>
<organism evidence="2 3">
    <name type="scientific">Streptomyces violaceusniger (strain Tu 4113)</name>
    <dbReference type="NCBI Taxonomy" id="653045"/>
    <lineage>
        <taxon>Bacteria</taxon>
        <taxon>Bacillati</taxon>
        <taxon>Actinomycetota</taxon>
        <taxon>Actinomycetes</taxon>
        <taxon>Kitasatosporales</taxon>
        <taxon>Streptomycetaceae</taxon>
        <taxon>Streptomyces</taxon>
        <taxon>Streptomyces violaceusniger group</taxon>
    </lineage>
</organism>
<evidence type="ECO:0000313" key="3">
    <source>
        <dbReference type="Proteomes" id="UP000008703"/>
    </source>
</evidence>
<dbReference type="KEGG" id="svl:Strvi_0163"/>
<proteinExistence type="predicted"/>
<dbReference type="eggNOG" id="ENOG5030WQS">
    <property type="taxonomic scope" value="Bacteria"/>
</dbReference>
<dbReference type="HOGENOM" id="CLU_2756300_0_0_11"/>
<sequence>MTTNDQPAPDIEQRTEEAEAAGQAGDPRAAARLYQTLGDDLKAFYGPFDSRVLDAYEGMARWCAGGRRRS</sequence>
<feature type="region of interest" description="Disordered" evidence="1">
    <location>
        <begin position="1"/>
        <end position="27"/>
    </location>
</feature>
<name>G2PHY6_STRV4</name>
<geneLocation type="plasmid" evidence="2 3">
    <name>pSTRVI02</name>
</geneLocation>
<evidence type="ECO:0000256" key="1">
    <source>
        <dbReference type="SAM" id="MobiDB-lite"/>
    </source>
</evidence>
<protein>
    <submittedName>
        <fullName evidence="2">Uncharacterized protein</fullName>
    </submittedName>
</protein>
<dbReference type="AlphaFoldDB" id="G2PHY6"/>
<reference evidence="2" key="1">
    <citation type="submission" date="2011-08" db="EMBL/GenBank/DDBJ databases">
        <title>Complete sequence of plasmid 2 of Streptomyces violaceusniger Tu 4113.</title>
        <authorList>
            <consortium name="US DOE Joint Genome Institute"/>
            <person name="Lucas S."/>
            <person name="Han J."/>
            <person name="Lapidus A."/>
            <person name="Cheng J.-F."/>
            <person name="Goodwin L."/>
            <person name="Pitluck S."/>
            <person name="Peters L."/>
            <person name="Ivanova N."/>
            <person name="Daligault H."/>
            <person name="Detter J.C."/>
            <person name="Han C."/>
            <person name="Tapia R."/>
            <person name="Land M."/>
            <person name="Hauser L."/>
            <person name="Kyrpides N."/>
            <person name="Ivanova N."/>
            <person name="Pagani I."/>
            <person name="Hagen A."/>
            <person name="Katz L."/>
            <person name="Fiedler H.-P."/>
            <person name="Keasling J."/>
            <person name="Fortman J."/>
            <person name="Woyke T."/>
        </authorList>
    </citation>
    <scope>NUCLEOTIDE SEQUENCE [LARGE SCALE GENOMIC DNA]</scope>
    <source>
        <strain evidence="2">Tu 4113</strain>
        <plasmid evidence="2">pSTRVI02</plasmid>
    </source>
</reference>
<keyword evidence="3" id="KW-1185">Reference proteome</keyword>
<evidence type="ECO:0000313" key="2">
    <source>
        <dbReference type="EMBL" id="AEM88937.1"/>
    </source>
</evidence>